<comment type="caution">
    <text evidence="1">The sequence shown here is derived from an EMBL/GenBank/DDBJ whole genome shotgun (WGS) entry which is preliminary data.</text>
</comment>
<keyword evidence="2" id="KW-1185">Reference proteome</keyword>
<sequence>MYAVYFLENKNVLMCQLLRNIPIEGDVLTIKGRKGTVAGVEALDGTKVHVHMVIQKIPKAKTAADNSKKKKR</sequence>
<accession>A0A0M2T197</accession>
<dbReference type="AlphaFoldDB" id="A0A0M2T197"/>
<reference evidence="1 2" key="1">
    <citation type="submission" date="2015-04" db="EMBL/GenBank/DDBJ databases">
        <title>Taxonomic description and genome sequence of Bacillus campisalis sp. nov., a novel member of the genus Bacillus isolated from solar saltern.</title>
        <authorList>
            <person name="Mathan Kumar R."/>
            <person name="Kaur G."/>
            <person name="Kumar A."/>
            <person name="Singh N.K."/>
            <person name="Kaur N."/>
            <person name="Kumar N."/>
            <person name="Mayilraj S."/>
        </authorList>
    </citation>
    <scope>NUCLEOTIDE SEQUENCE [LARGE SCALE GENOMIC DNA]</scope>
    <source>
        <strain evidence="1 2">SA2-6</strain>
    </source>
</reference>
<gene>
    <name evidence="1" type="ORF">WQ57_08390</name>
</gene>
<evidence type="ECO:0000313" key="1">
    <source>
        <dbReference type="EMBL" id="KKK38600.1"/>
    </source>
</evidence>
<protein>
    <submittedName>
        <fullName evidence="1">Preprotein translocase subunit SecA</fullName>
    </submittedName>
</protein>
<organism evidence="1 2">
    <name type="scientific">Mesobacillus campisalis</name>
    <dbReference type="NCBI Taxonomy" id="1408103"/>
    <lineage>
        <taxon>Bacteria</taxon>
        <taxon>Bacillati</taxon>
        <taxon>Bacillota</taxon>
        <taxon>Bacilli</taxon>
        <taxon>Bacillales</taxon>
        <taxon>Bacillaceae</taxon>
        <taxon>Mesobacillus</taxon>
    </lineage>
</organism>
<dbReference type="Proteomes" id="UP000034166">
    <property type="component" value="Unassembled WGS sequence"/>
</dbReference>
<dbReference type="RefSeq" id="WP_046523292.1">
    <property type="nucleotide sequence ID" value="NZ_LAYY01000007.1"/>
</dbReference>
<evidence type="ECO:0000313" key="2">
    <source>
        <dbReference type="Proteomes" id="UP000034166"/>
    </source>
</evidence>
<dbReference type="OrthoDB" id="2934625at2"/>
<proteinExistence type="predicted"/>
<name>A0A0M2T197_9BACI</name>
<dbReference type="EMBL" id="LAYY01000007">
    <property type="protein sequence ID" value="KKK38600.1"/>
    <property type="molecule type" value="Genomic_DNA"/>
</dbReference>
<dbReference type="PATRIC" id="fig|1408103.3.peg.1891"/>